<feature type="transmembrane region" description="Helical" evidence="1">
    <location>
        <begin position="216"/>
        <end position="234"/>
    </location>
</feature>
<name>A0A382QIS9_9ZZZZ</name>
<proteinExistence type="predicted"/>
<protein>
    <recommendedName>
        <fullName evidence="3">Glycosyltransferase RgtA/B/C/D-like domain-containing protein</fullName>
    </recommendedName>
</protein>
<feature type="transmembrane region" description="Helical" evidence="1">
    <location>
        <begin position="163"/>
        <end position="183"/>
    </location>
</feature>
<keyword evidence="1" id="KW-0472">Membrane</keyword>
<evidence type="ECO:0000256" key="1">
    <source>
        <dbReference type="SAM" id="Phobius"/>
    </source>
</evidence>
<feature type="transmembrane region" description="Helical" evidence="1">
    <location>
        <begin position="119"/>
        <end position="134"/>
    </location>
</feature>
<feature type="transmembrane region" description="Helical" evidence="1">
    <location>
        <begin position="189"/>
        <end position="209"/>
    </location>
</feature>
<gene>
    <name evidence="2" type="ORF">METZ01_LOCUS337722</name>
</gene>
<keyword evidence="1" id="KW-1133">Transmembrane helix</keyword>
<evidence type="ECO:0008006" key="3">
    <source>
        <dbReference type="Google" id="ProtNLM"/>
    </source>
</evidence>
<feature type="non-terminal residue" evidence="2">
    <location>
        <position position="257"/>
    </location>
</feature>
<feature type="transmembrane region" description="Helical" evidence="1">
    <location>
        <begin position="92"/>
        <end position="112"/>
    </location>
</feature>
<accession>A0A382QIS9</accession>
<dbReference type="EMBL" id="UINC01114514">
    <property type="protein sequence ID" value="SVC84868.1"/>
    <property type="molecule type" value="Genomic_DNA"/>
</dbReference>
<feature type="transmembrane region" description="Helical" evidence="1">
    <location>
        <begin position="140"/>
        <end position="156"/>
    </location>
</feature>
<evidence type="ECO:0000313" key="2">
    <source>
        <dbReference type="EMBL" id="SVC84868.1"/>
    </source>
</evidence>
<dbReference type="AlphaFoldDB" id="A0A382QIS9"/>
<sequence length="257" mass="28219">MAKGLNPMRLAPPMKWYKENQDRFWQGILLLAVLLNIYALVTSDLGLDTHQKMAYVEVEGGYALDWGDIRLENPNASNPDDASIISNPPLTAGYSSGTVLFSLIAISVIGYFVGMRKEFIALILIHPALIFATGRGYDEPLIALLMAFLVLLMTLSENSKNPWILKILAGLPIVGILLIKNTIPEDSLLIPTLILILAMSISCCIPNRFFQPEKMLLSGFGLGVILVLILGFIGKGTPTIIFDEPGRFLYALPFAII</sequence>
<organism evidence="2">
    <name type="scientific">marine metagenome</name>
    <dbReference type="NCBI Taxonomy" id="408172"/>
    <lineage>
        <taxon>unclassified sequences</taxon>
        <taxon>metagenomes</taxon>
        <taxon>ecological metagenomes</taxon>
    </lineage>
</organism>
<keyword evidence="1" id="KW-0812">Transmembrane</keyword>
<reference evidence="2" key="1">
    <citation type="submission" date="2018-05" db="EMBL/GenBank/DDBJ databases">
        <authorList>
            <person name="Lanie J.A."/>
            <person name="Ng W.-L."/>
            <person name="Kazmierczak K.M."/>
            <person name="Andrzejewski T.M."/>
            <person name="Davidsen T.M."/>
            <person name="Wayne K.J."/>
            <person name="Tettelin H."/>
            <person name="Glass J.I."/>
            <person name="Rusch D."/>
            <person name="Podicherti R."/>
            <person name="Tsui H.-C.T."/>
            <person name="Winkler M.E."/>
        </authorList>
    </citation>
    <scope>NUCLEOTIDE SEQUENCE</scope>
</reference>